<dbReference type="CDD" id="cd02440">
    <property type="entry name" value="AdoMet_MTases"/>
    <property type="match status" value="1"/>
</dbReference>
<protein>
    <submittedName>
        <fullName evidence="2">Putative methyltransferase YcgJ</fullName>
        <ecNumber evidence="2">2.1.1.-</ecNumber>
    </submittedName>
</protein>
<dbReference type="EMBL" id="LROS01000023">
    <property type="protein sequence ID" value="OBR92687.1"/>
    <property type="molecule type" value="Genomic_DNA"/>
</dbReference>
<dbReference type="Proteomes" id="UP000093954">
    <property type="component" value="Unassembled WGS sequence"/>
</dbReference>
<keyword evidence="3" id="KW-1185">Reference proteome</keyword>
<evidence type="ECO:0000313" key="3">
    <source>
        <dbReference type="Proteomes" id="UP000093954"/>
    </source>
</evidence>
<name>A0A1A6ARJ9_9CLOT</name>
<evidence type="ECO:0000313" key="2">
    <source>
        <dbReference type="EMBL" id="OBR92687.1"/>
    </source>
</evidence>
<reference evidence="2 3" key="1">
    <citation type="journal article" date="2012" name="Front. Microbiol.">
        <title>Draft Genome Sequence of the Virulent Strain 01-B526 of the Fish Pathogen Aeromonas salmonicida.</title>
        <authorList>
            <person name="Charette S.J."/>
            <person name="Brochu F."/>
            <person name="Boyle B."/>
            <person name="Filion G."/>
            <person name="Tanaka K.H."/>
            <person name="Derome N."/>
        </authorList>
    </citation>
    <scope>NUCLEOTIDE SEQUENCE [LARGE SCALE GENOMIC DNA]</scope>
    <source>
        <strain evidence="2 3">P11</strain>
    </source>
</reference>
<proteinExistence type="predicted"/>
<evidence type="ECO:0000259" key="1">
    <source>
        <dbReference type="Pfam" id="PF13847"/>
    </source>
</evidence>
<dbReference type="SUPFAM" id="SSF53335">
    <property type="entry name" value="S-adenosyl-L-methionine-dependent methyltransferases"/>
    <property type="match status" value="1"/>
</dbReference>
<dbReference type="PATRIC" id="fig|1353534.3.peg.2430"/>
<feature type="domain" description="Methyltransferase" evidence="1">
    <location>
        <begin position="47"/>
        <end position="164"/>
    </location>
</feature>
<dbReference type="AlphaFoldDB" id="A0A1A6ARJ9"/>
<dbReference type="RefSeq" id="WP_065078608.1">
    <property type="nucleotide sequence ID" value="NZ_LROS01000023.1"/>
</dbReference>
<dbReference type="Gene3D" id="3.40.50.150">
    <property type="entry name" value="Vaccinia Virus protein VP39"/>
    <property type="match status" value="1"/>
</dbReference>
<keyword evidence="2" id="KW-0808">Transferase</keyword>
<gene>
    <name evidence="2" type="primary">ycgJ_4</name>
    <name evidence="2" type="ORF">CLRAG_23930</name>
</gene>
<dbReference type="GO" id="GO:0032259">
    <property type="term" value="P:methylation"/>
    <property type="evidence" value="ECO:0007669"/>
    <property type="project" value="UniProtKB-KW"/>
</dbReference>
<sequence length="207" mass="23801">MKSVYDIKLFVNLYDCFMRKIMFPRCFNTTIETHMGILKNELKDIHGKKVIELAAGTGSTSEILPIDNSYIGTDVSMRMLNIAKSKFKKMGFEDTVFEIADACNLKFEAEYFDLVICNLAMTYFINIDDFADGLYHILRQGGEYLCSVPVSLKNGNKKYRINEKISTPQKIKDLFVRHGLVFEPLKKQAGELLYFKAYKIGKQIDEI</sequence>
<dbReference type="Pfam" id="PF13847">
    <property type="entry name" value="Methyltransf_31"/>
    <property type="match status" value="1"/>
</dbReference>
<dbReference type="InterPro" id="IPR025714">
    <property type="entry name" value="Methyltranfer_dom"/>
</dbReference>
<comment type="caution">
    <text evidence="2">The sequence shown here is derived from an EMBL/GenBank/DDBJ whole genome shotgun (WGS) entry which is preliminary data.</text>
</comment>
<organism evidence="2 3">
    <name type="scientific">Clostridium ragsdalei P11</name>
    <dbReference type="NCBI Taxonomy" id="1353534"/>
    <lineage>
        <taxon>Bacteria</taxon>
        <taxon>Bacillati</taxon>
        <taxon>Bacillota</taxon>
        <taxon>Clostridia</taxon>
        <taxon>Eubacteriales</taxon>
        <taxon>Clostridiaceae</taxon>
        <taxon>Clostridium</taxon>
    </lineage>
</organism>
<keyword evidence="2" id="KW-0489">Methyltransferase</keyword>
<dbReference type="InterPro" id="IPR029063">
    <property type="entry name" value="SAM-dependent_MTases_sf"/>
</dbReference>
<accession>A0A1A6ARJ9</accession>
<dbReference type="EC" id="2.1.1.-" evidence="2"/>
<dbReference type="GO" id="GO:0008168">
    <property type="term" value="F:methyltransferase activity"/>
    <property type="evidence" value="ECO:0007669"/>
    <property type="project" value="UniProtKB-KW"/>
</dbReference>
<dbReference type="PANTHER" id="PTHR43861">
    <property type="entry name" value="TRANS-ACONITATE 2-METHYLTRANSFERASE-RELATED"/>
    <property type="match status" value="1"/>
</dbReference>